<keyword evidence="4" id="KW-0540">Nuclease</keyword>
<evidence type="ECO:0000256" key="7">
    <source>
        <dbReference type="ARBA" id="ARBA00022918"/>
    </source>
</evidence>
<feature type="domain" description="Reverse transcriptase" evidence="11">
    <location>
        <begin position="481"/>
        <end position="660"/>
    </location>
</feature>
<dbReference type="Gene3D" id="2.40.70.10">
    <property type="entry name" value="Acid Proteases"/>
    <property type="match status" value="1"/>
</dbReference>
<dbReference type="GO" id="GO:0042575">
    <property type="term" value="C:DNA polymerase complex"/>
    <property type="evidence" value="ECO:0007669"/>
    <property type="project" value="UniProtKB-ARBA"/>
</dbReference>
<evidence type="ECO:0000256" key="5">
    <source>
        <dbReference type="ARBA" id="ARBA00022759"/>
    </source>
</evidence>
<evidence type="ECO:0000259" key="11">
    <source>
        <dbReference type="PROSITE" id="PS50878"/>
    </source>
</evidence>
<dbReference type="PROSITE" id="PS00141">
    <property type="entry name" value="ASP_PROTEASE"/>
    <property type="match status" value="1"/>
</dbReference>
<feature type="region of interest" description="Disordered" evidence="9">
    <location>
        <begin position="209"/>
        <end position="239"/>
    </location>
</feature>
<dbReference type="InterPro" id="IPR021109">
    <property type="entry name" value="Peptidase_aspartic_dom_sf"/>
</dbReference>
<evidence type="ECO:0000256" key="2">
    <source>
        <dbReference type="ARBA" id="ARBA00022679"/>
    </source>
</evidence>
<dbReference type="GO" id="GO:0006508">
    <property type="term" value="P:proteolysis"/>
    <property type="evidence" value="ECO:0007669"/>
    <property type="project" value="InterPro"/>
</dbReference>
<dbReference type="InterPro" id="IPR041373">
    <property type="entry name" value="RT_RNaseH"/>
</dbReference>
<dbReference type="PROSITE" id="PS50175">
    <property type="entry name" value="ASP_PROT_RETROV"/>
    <property type="match status" value="1"/>
</dbReference>
<gene>
    <name evidence="13" type="primary">Tf2-1_7</name>
    <name evidence="13" type="ORF">g.177213</name>
</gene>
<dbReference type="SUPFAM" id="SSF50630">
    <property type="entry name" value="Acid proteases"/>
    <property type="match status" value="1"/>
</dbReference>
<dbReference type="GO" id="GO:0003676">
    <property type="term" value="F:nucleic acid binding"/>
    <property type="evidence" value="ECO:0007669"/>
    <property type="project" value="InterPro"/>
</dbReference>
<feature type="domain" description="Integrase catalytic" evidence="12">
    <location>
        <begin position="1017"/>
        <end position="1175"/>
    </location>
</feature>
<evidence type="ECO:0000256" key="4">
    <source>
        <dbReference type="ARBA" id="ARBA00022722"/>
    </source>
</evidence>
<dbReference type="Gene3D" id="1.10.340.70">
    <property type="match status" value="1"/>
</dbReference>
<dbReference type="GO" id="GO:0015074">
    <property type="term" value="P:DNA integration"/>
    <property type="evidence" value="ECO:0007669"/>
    <property type="project" value="InterPro"/>
</dbReference>
<feature type="compositionally biased region" description="Low complexity" evidence="9">
    <location>
        <begin position="217"/>
        <end position="233"/>
    </location>
</feature>
<evidence type="ECO:0000259" key="10">
    <source>
        <dbReference type="PROSITE" id="PS50175"/>
    </source>
</evidence>
<keyword evidence="7" id="KW-0695">RNA-directed DNA polymerase</keyword>
<protein>
    <recommendedName>
        <fullName evidence="1">RNA-directed DNA polymerase</fullName>
        <ecNumber evidence="1">2.7.7.49</ecNumber>
    </recommendedName>
</protein>
<dbReference type="PANTHER" id="PTHR37984">
    <property type="entry name" value="PROTEIN CBG26694"/>
    <property type="match status" value="1"/>
</dbReference>
<dbReference type="Pfam" id="PF13975">
    <property type="entry name" value="gag-asp_proteas"/>
    <property type="match status" value="1"/>
</dbReference>
<name>A0A2S2R9P6_9HEMI</name>
<dbReference type="SUPFAM" id="SSF56672">
    <property type="entry name" value="DNA/RNA polymerases"/>
    <property type="match status" value="1"/>
</dbReference>
<evidence type="ECO:0000256" key="1">
    <source>
        <dbReference type="ARBA" id="ARBA00012493"/>
    </source>
</evidence>
<feature type="coiled-coil region" evidence="8">
    <location>
        <begin position="5"/>
        <end position="39"/>
    </location>
</feature>
<dbReference type="InterPro" id="IPR043128">
    <property type="entry name" value="Rev_trsase/Diguanyl_cyclase"/>
</dbReference>
<dbReference type="SUPFAM" id="SSF53098">
    <property type="entry name" value="Ribonuclease H-like"/>
    <property type="match status" value="1"/>
</dbReference>
<dbReference type="InterPro" id="IPR036397">
    <property type="entry name" value="RNaseH_sf"/>
</dbReference>
<dbReference type="CDD" id="cd09274">
    <property type="entry name" value="RNase_HI_RT_Ty3"/>
    <property type="match status" value="1"/>
</dbReference>
<dbReference type="PROSITE" id="PS50878">
    <property type="entry name" value="RT_POL"/>
    <property type="match status" value="1"/>
</dbReference>
<dbReference type="Pfam" id="PF00078">
    <property type="entry name" value="RVT_1"/>
    <property type="match status" value="1"/>
</dbReference>
<keyword evidence="3" id="KW-0548">Nucleotidyltransferase</keyword>
<evidence type="ECO:0000259" key="12">
    <source>
        <dbReference type="PROSITE" id="PS50994"/>
    </source>
</evidence>
<dbReference type="Gene3D" id="3.10.10.10">
    <property type="entry name" value="HIV Type 1 Reverse Transcriptase, subunit A, domain 1"/>
    <property type="match status" value="1"/>
</dbReference>
<keyword evidence="6" id="KW-0378">Hydrolase</keyword>
<dbReference type="FunFam" id="3.30.70.270:FF:000020">
    <property type="entry name" value="Transposon Tf2-6 polyprotein-like Protein"/>
    <property type="match status" value="1"/>
</dbReference>
<keyword evidence="2" id="KW-0808">Transferase</keyword>
<sequence length="1301" mass="152045">MGRRSNSNNDRYEILTNKIETLENNIKRIGQEAEETRRTDQLSRTTTLDIQKPQFSATNPNEHPKDFIHQLNEYFRIKQIREEEKMFIVGSCLQDSAYHWYSTVKFNIRNYQEFTSEFIEEFWSKNIQLQVWSICANVNRIQPQVTYRDHFAHWANKLRHLEVLTLNDKEIIEAISDHFPGYIRSMLMQVQTIIEAMRILGKEEQKRRVIDNERPLNNNNNRNNNDRTTNSNNQRVTRPNTQAINTMQTTNTSESPYIQCKIEGEVVELLVDTGASISVLTKEVVDNIIRKNPSIPQLPISGVQISNAIGKKVCKISKQIFCECKIGQADIQTSFVQVENLNEKGIIGADVLNQYQTQINFEDSTIEFKIDGEIHVVPFFKTNKNIHENIQQVAVQEPTKVITKTENHEEDETTIPLNTEEEHIFHELIDNYHEIFQDQPGRITPYECNINFEKNSPIHQKPYPIPVSKQPAVTKEIQRMEQMNIIEPSASPWSSPIIPVTKRDGTIRLCLDARKINTKITPDRECPLGIEEILTKFQKTQFLSSIDLTSGYWQCPLRRECREITAFLHQGRNYQFQVLPFGLINSVAEFQKILNKILGPEILKFAVIYVDDIHVSSKTFKEHVQHLQAIFNKFREHKVTININKSKFFRKQIRFLGHIISTTGIMMDPEKTRAIQNFHPPRNKKQIQSFLGFINFYRKYIRNLSQQTTILSKLTQKNVSWQWNDTHQTAFDTIKTWFLEDIVIKYPDFNRPFYIYTDASTTHLGAELFQTNNEEEHQTLGFVSRALSKAEANYSTTELELLAILFACKKFRMYILGHKTYILTDHKALTFLKSCQLLNAKLLRWTLSLQEYDLNITYISGKENVSADTLTRYPQNNFTNKHQTITINTLLLKKFSDTLTKNLKKIKQFQLEDPFISTKVISKIHKQFIQNNNIWFFQHRNQQPRLVIPASLAFELINEVHQHLGHVGGYKTYRHLKQYYYFKNMYNSIKKSIRTCETCQKTKIFNRLTRGPTKSLSTQQPLEIVSIDLMGPLPSGQFGAKYILAIIDIFSKYIKLYTLRRATTNTIIKCIINKYIPLMGPIQAVLTDNGTQFHSKQWTTTLDEHNIRIIHTTTYNPESNPVERANREIGRILRTYCSNKHTRWPQYVETVEHIMNNTIHSTTEYTPHHIIYGKPSTTSLERVLPFNLSTSTESIQQIHMKVRRNTIKHLKKRKMIVDKGKIFPTYQPGQWILVKNHSLSSSHDKEISKLFDIYQGPYEIKAVYNNNTVDIKTNNSKFIRCNFRNIRPYFPSKKESISSNN</sequence>
<dbReference type="Gene3D" id="3.30.420.10">
    <property type="entry name" value="Ribonuclease H-like superfamily/Ribonuclease H"/>
    <property type="match status" value="1"/>
</dbReference>
<dbReference type="EC" id="2.7.7.49" evidence="1"/>
<dbReference type="PROSITE" id="PS50994">
    <property type="entry name" value="INTEGRASE"/>
    <property type="match status" value="1"/>
</dbReference>
<dbReference type="InterPro" id="IPR001584">
    <property type="entry name" value="Integrase_cat-core"/>
</dbReference>
<dbReference type="InterPro" id="IPR000477">
    <property type="entry name" value="RT_dom"/>
</dbReference>
<keyword evidence="8" id="KW-0175">Coiled coil</keyword>
<evidence type="ECO:0000256" key="9">
    <source>
        <dbReference type="SAM" id="MobiDB-lite"/>
    </source>
</evidence>
<evidence type="ECO:0000256" key="3">
    <source>
        <dbReference type="ARBA" id="ARBA00022695"/>
    </source>
</evidence>
<reference evidence="13" key="1">
    <citation type="submission" date="2018-04" db="EMBL/GenBank/DDBJ databases">
        <title>Transcriptome assembly of Sipha flava.</title>
        <authorList>
            <person name="Scully E.D."/>
            <person name="Geib S.M."/>
            <person name="Palmer N.A."/>
            <person name="Koch K."/>
            <person name="Bradshaw J."/>
            <person name="Heng-Moss T."/>
            <person name="Sarath G."/>
        </authorList>
    </citation>
    <scope>NUCLEOTIDE SEQUENCE</scope>
</reference>
<feature type="domain" description="Peptidase A2" evidence="10">
    <location>
        <begin position="267"/>
        <end position="282"/>
    </location>
</feature>
<dbReference type="PANTHER" id="PTHR37984:SF5">
    <property type="entry name" value="PROTEIN NYNRIN-LIKE"/>
    <property type="match status" value="1"/>
</dbReference>
<dbReference type="Pfam" id="PF00665">
    <property type="entry name" value="rve"/>
    <property type="match status" value="1"/>
</dbReference>
<dbReference type="InterPro" id="IPR012337">
    <property type="entry name" value="RNaseH-like_sf"/>
</dbReference>
<proteinExistence type="predicted"/>
<dbReference type="FunFam" id="3.10.20.370:FF:000001">
    <property type="entry name" value="Retrovirus-related Pol polyprotein from transposon 17.6-like protein"/>
    <property type="match status" value="1"/>
</dbReference>
<dbReference type="GO" id="GO:0004519">
    <property type="term" value="F:endonuclease activity"/>
    <property type="evidence" value="ECO:0007669"/>
    <property type="project" value="UniProtKB-KW"/>
</dbReference>
<dbReference type="EMBL" id="GGMS01017564">
    <property type="protein sequence ID" value="MBY86767.1"/>
    <property type="molecule type" value="Transcribed_RNA"/>
</dbReference>
<dbReference type="Gene3D" id="3.30.70.270">
    <property type="match status" value="2"/>
</dbReference>
<dbReference type="InterPro" id="IPR001969">
    <property type="entry name" value="Aspartic_peptidase_AS"/>
</dbReference>
<keyword evidence="5" id="KW-0255">Endonuclease</keyword>
<dbReference type="GO" id="GO:0003964">
    <property type="term" value="F:RNA-directed DNA polymerase activity"/>
    <property type="evidence" value="ECO:0007669"/>
    <property type="project" value="UniProtKB-KW"/>
</dbReference>
<dbReference type="InterPro" id="IPR001995">
    <property type="entry name" value="Peptidase_A2_cat"/>
</dbReference>
<dbReference type="OrthoDB" id="6580001at2759"/>
<dbReference type="Pfam" id="PF17917">
    <property type="entry name" value="RT_RNaseH"/>
    <property type="match status" value="1"/>
</dbReference>
<dbReference type="CDD" id="cd01647">
    <property type="entry name" value="RT_LTR"/>
    <property type="match status" value="1"/>
</dbReference>
<organism evidence="13">
    <name type="scientific">Sipha flava</name>
    <name type="common">yellow sugarcane aphid</name>
    <dbReference type="NCBI Taxonomy" id="143950"/>
    <lineage>
        <taxon>Eukaryota</taxon>
        <taxon>Metazoa</taxon>
        <taxon>Ecdysozoa</taxon>
        <taxon>Arthropoda</taxon>
        <taxon>Hexapoda</taxon>
        <taxon>Insecta</taxon>
        <taxon>Pterygota</taxon>
        <taxon>Neoptera</taxon>
        <taxon>Paraneoptera</taxon>
        <taxon>Hemiptera</taxon>
        <taxon>Sternorrhyncha</taxon>
        <taxon>Aphidomorpha</taxon>
        <taxon>Aphidoidea</taxon>
        <taxon>Aphididae</taxon>
        <taxon>Sipha</taxon>
    </lineage>
</organism>
<evidence type="ECO:0000256" key="6">
    <source>
        <dbReference type="ARBA" id="ARBA00022801"/>
    </source>
</evidence>
<dbReference type="GO" id="GO:0004190">
    <property type="term" value="F:aspartic-type endopeptidase activity"/>
    <property type="evidence" value="ECO:0007669"/>
    <property type="project" value="InterPro"/>
</dbReference>
<dbReference type="InterPro" id="IPR050951">
    <property type="entry name" value="Retrovirus_Pol_polyprotein"/>
</dbReference>
<evidence type="ECO:0000256" key="8">
    <source>
        <dbReference type="SAM" id="Coils"/>
    </source>
</evidence>
<dbReference type="Pfam" id="PF17921">
    <property type="entry name" value="Integrase_H2C2"/>
    <property type="match status" value="1"/>
</dbReference>
<accession>A0A2S2R9P6</accession>
<dbReference type="InterPro" id="IPR041588">
    <property type="entry name" value="Integrase_H2C2"/>
</dbReference>
<evidence type="ECO:0000313" key="13">
    <source>
        <dbReference type="EMBL" id="MBY86767.1"/>
    </source>
</evidence>
<dbReference type="InterPro" id="IPR043502">
    <property type="entry name" value="DNA/RNA_pol_sf"/>
</dbReference>